<keyword evidence="1" id="KW-0812">Transmembrane</keyword>
<dbReference type="Proteomes" id="UP000631300">
    <property type="component" value="Unassembled WGS sequence"/>
</dbReference>
<reference evidence="2" key="1">
    <citation type="journal article" date="2014" name="Int. J. Syst. Evol. Microbiol.">
        <title>Complete genome sequence of Corynebacterium casei LMG S-19264T (=DSM 44701T), isolated from a smear-ripened cheese.</title>
        <authorList>
            <consortium name="US DOE Joint Genome Institute (JGI-PGF)"/>
            <person name="Walter F."/>
            <person name="Albersmeier A."/>
            <person name="Kalinowski J."/>
            <person name="Ruckert C."/>
        </authorList>
    </citation>
    <scope>NUCLEOTIDE SEQUENCE</scope>
    <source>
        <strain evidence="2">KCTC 22164</strain>
    </source>
</reference>
<feature type="transmembrane region" description="Helical" evidence="1">
    <location>
        <begin position="82"/>
        <end position="100"/>
    </location>
</feature>
<dbReference type="RefSeq" id="WP_189403448.1">
    <property type="nucleotide sequence ID" value="NZ_BMXP01000001.1"/>
</dbReference>
<organism evidence="2 3">
    <name type="scientific">Alteromonas halophila</name>
    <dbReference type="NCBI Taxonomy" id="516698"/>
    <lineage>
        <taxon>Bacteria</taxon>
        <taxon>Pseudomonadati</taxon>
        <taxon>Pseudomonadota</taxon>
        <taxon>Gammaproteobacteria</taxon>
        <taxon>Alteromonadales</taxon>
        <taxon>Alteromonadaceae</taxon>
        <taxon>Alteromonas/Salinimonas group</taxon>
        <taxon>Alteromonas</taxon>
    </lineage>
</organism>
<feature type="transmembrane region" description="Helical" evidence="1">
    <location>
        <begin position="106"/>
        <end position="130"/>
    </location>
</feature>
<dbReference type="AlphaFoldDB" id="A0A918MU42"/>
<gene>
    <name evidence="2" type="ORF">GCM10007391_04440</name>
</gene>
<protein>
    <recommendedName>
        <fullName evidence="4">Sugar transporter</fullName>
    </recommendedName>
</protein>
<evidence type="ECO:0000313" key="3">
    <source>
        <dbReference type="Proteomes" id="UP000631300"/>
    </source>
</evidence>
<keyword evidence="3" id="KW-1185">Reference proteome</keyword>
<dbReference type="EMBL" id="BMXP01000001">
    <property type="protein sequence ID" value="GGW75297.1"/>
    <property type="molecule type" value="Genomic_DNA"/>
</dbReference>
<feature type="transmembrane region" description="Helical" evidence="1">
    <location>
        <begin position="7"/>
        <end position="27"/>
    </location>
</feature>
<name>A0A918MU42_9ALTE</name>
<evidence type="ECO:0000313" key="2">
    <source>
        <dbReference type="EMBL" id="GGW75297.1"/>
    </source>
</evidence>
<keyword evidence="1" id="KW-0472">Membrane</keyword>
<evidence type="ECO:0000256" key="1">
    <source>
        <dbReference type="SAM" id="Phobius"/>
    </source>
</evidence>
<sequence length="140" mass="15558">MNTATKQYYLIAALALFWNLIGCFVFISDMSLTADDLANLSNNDNLVYASRPPWALISTAIAVFLGTAGCIGMLLKQKWAVVSFYLSLFGLIAQNIHLFLLTDTIYLYGVTVPLTQVVVFIVALFLISWANSAQEKRILR</sequence>
<evidence type="ECO:0008006" key="4">
    <source>
        <dbReference type="Google" id="ProtNLM"/>
    </source>
</evidence>
<proteinExistence type="predicted"/>
<reference evidence="2" key="2">
    <citation type="submission" date="2020-09" db="EMBL/GenBank/DDBJ databases">
        <authorList>
            <person name="Sun Q."/>
            <person name="Kim S."/>
        </authorList>
    </citation>
    <scope>NUCLEOTIDE SEQUENCE</scope>
    <source>
        <strain evidence="2">KCTC 22164</strain>
    </source>
</reference>
<accession>A0A918MU42</accession>
<comment type="caution">
    <text evidence="2">The sequence shown here is derived from an EMBL/GenBank/DDBJ whole genome shotgun (WGS) entry which is preliminary data.</text>
</comment>
<feature type="transmembrane region" description="Helical" evidence="1">
    <location>
        <begin position="54"/>
        <end position="75"/>
    </location>
</feature>
<keyword evidence="1" id="KW-1133">Transmembrane helix</keyword>